<protein>
    <recommendedName>
        <fullName evidence="2">DNA polymerase III subunit delta</fullName>
        <ecNumber evidence="1">2.7.7.7</ecNumber>
    </recommendedName>
</protein>
<evidence type="ECO:0000256" key="2">
    <source>
        <dbReference type="ARBA" id="ARBA00017703"/>
    </source>
</evidence>
<evidence type="ECO:0000256" key="1">
    <source>
        <dbReference type="ARBA" id="ARBA00012417"/>
    </source>
</evidence>
<dbReference type="GO" id="GO:0003887">
    <property type="term" value="F:DNA-directed DNA polymerase activity"/>
    <property type="evidence" value="ECO:0007669"/>
    <property type="project" value="UniProtKB-EC"/>
</dbReference>
<dbReference type="InterPro" id="IPR010372">
    <property type="entry name" value="DNA_pol3_delta_N"/>
</dbReference>
<dbReference type="SUPFAM" id="SSF52540">
    <property type="entry name" value="P-loop containing nucleoside triphosphate hydrolases"/>
    <property type="match status" value="1"/>
</dbReference>
<evidence type="ECO:0000313" key="11">
    <source>
        <dbReference type="EMBL" id="MDT8899211.1"/>
    </source>
</evidence>
<dbReference type="EC" id="2.7.7.7" evidence="1"/>
<dbReference type="RefSeq" id="WP_315625897.1">
    <property type="nucleotide sequence ID" value="NZ_JAUHMF010000002.1"/>
</dbReference>
<evidence type="ECO:0000256" key="3">
    <source>
        <dbReference type="ARBA" id="ARBA00022679"/>
    </source>
</evidence>
<dbReference type="Gene3D" id="1.20.272.10">
    <property type="match status" value="1"/>
</dbReference>
<accession>A0ABU3NTQ7</accession>
<evidence type="ECO:0000256" key="4">
    <source>
        <dbReference type="ARBA" id="ARBA00022695"/>
    </source>
</evidence>
<feature type="domain" description="DNA polymerase III delta subunit-like C-terminal" evidence="10">
    <location>
        <begin position="219"/>
        <end position="336"/>
    </location>
</feature>
<keyword evidence="12" id="KW-1185">Reference proteome</keyword>
<dbReference type="Proteomes" id="UP001254165">
    <property type="component" value="Unassembled WGS sequence"/>
</dbReference>
<comment type="similarity">
    <text evidence="7">Belongs to the DNA polymerase HolA subunit family.</text>
</comment>
<dbReference type="InterPro" id="IPR005790">
    <property type="entry name" value="DNA_polIII_delta"/>
</dbReference>
<comment type="catalytic activity">
    <reaction evidence="8">
        <text>DNA(n) + a 2'-deoxyribonucleoside 5'-triphosphate = DNA(n+1) + diphosphate</text>
        <dbReference type="Rhea" id="RHEA:22508"/>
        <dbReference type="Rhea" id="RHEA-COMP:17339"/>
        <dbReference type="Rhea" id="RHEA-COMP:17340"/>
        <dbReference type="ChEBI" id="CHEBI:33019"/>
        <dbReference type="ChEBI" id="CHEBI:61560"/>
        <dbReference type="ChEBI" id="CHEBI:173112"/>
        <dbReference type="EC" id="2.7.7.7"/>
    </reaction>
</comment>
<organism evidence="11 12">
    <name type="scientific">Thermanaerothrix solaris</name>
    <dbReference type="NCBI Taxonomy" id="3058434"/>
    <lineage>
        <taxon>Bacteria</taxon>
        <taxon>Bacillati</taxon>
        <taxon>Chloroflexota</taxon>
        <taxon>Anaerolineae</taxon>
        <taxon>Anaerolineales</taxon>
        <taxon>Anaerolineaceae</taxon>
        <taxon>Thermanaerothrix</taxon>
    </lineage>
</organism>
<keyword evidence="3 11" id="KW-0808">Transferase</keyword>
<feature type="domain" description="DNA polymerase III delta N-terminal" evidence="9">
    <location>
        <begin position="10"/>
        <end position="110"/>
    </location>
</feature>
<dbReference type="PANTHER" id="PTHR34388:SF1">
    <property type="entry name" value="DNA POLYMERASE III SUBUNIT DELTA"/>
    <property type="match status" value="1"/>
</dbReference>
<keyword evidence="6" id="KW-0239">DNA-directed DNA polymerase</keyword>
<evidence type="ECO:0000259" key="10">
    <source>
        <dbReference type="Pfam" id="PF21694"/>
    </source>
</evidence>
<proteinExistence type="inferred from homology"/>
<dbReference type="InterPro" id="IPR048466">
    <property type="entry name" value="DNA_pol3_delta-like_C"/>
</dbReference>
<dbReference type="InterPro" id="IPR027417">
    <property type="entry name" value="P-loop_NTPase"/>
</dbReference>
<dbReference type="Pfam" id="PF06144">
    <property type="entry name" value="DNA_pol3_delta"/>
    <property type="match status" value="1"/>
</dbReference>
<keyword evidence="4 11" id="KW-0548">Nucleotidyltransferase</keyword>
<evidence type="ECO:0000259" key="9">
    <source>
        <dbReference type="Pfam" id="PF06144"/>
    </source>
</evidence>
<gene>
    <name evidence="11" type="primary">holA</name>
    <name evidence="11" type="ORF">QYE77_13170</name>
</gene>
<dbReference type="Gene3D" id="3.40.50.300">
    <property type="entry name" value="P-loop containing nucleotide triphosphate hydrolases"/>
    <property type="match status" value="1"/>
</dbReference>
<evidence type="ECO:0000313" key="12">
    <source>
        <dbReference type="Proteomes" id="UP001254165"/>
    </source>
</evidence>
<name>A0ABU3NTQ7_9CHLR</name>
<keyword evidence="5" id="KW-0235">DNA replication</keyword>
<dbReference type="SUPFAM" id="SSF48019">
    <property type="entry name" value="post-AAA+ oligomerization domain-like"/>
    <property type="match status" value="1"/>
</dbReference>
<evidence type="ECO:0000256" key="8">
    <source>
        <dbReference type="ARBA" id="ARBA00049244"/>
    </source>
</evidence>
<evidence type="ECO:0000256" key="6">
    <source>
        <dbReference type="ARBA" id="ARBA00022932"/>
    </source>
</evidence>
<dbReference type="EMBL" id="JAUHMF010000002">
    <property type="protein sequence ID" value="MDT8899211.1"/>
    <property type="molecule type" value="Genomic_DNA"/>
</dbReference>
<sequence>MTQMTEPQIHLVYGEDLPGMQAYLEALAHRILGEQGMGDFNFVRLDAQTDDEERLYAECMTLPFFGVQRLVVYSNPLQRLRSSQAQKRFLALLESLPGSTYLVIWIEDHLIPSGKDKGWSTMKSIGKWLLEWVHKNNARAVEKPFPFPPLAQMPTWIVQHARALGGVVTIGAARLLANYVGNDTHLAHQEILKLLTYVDDRRPVSEDDVLLLSAPIGQANVFEMTNAAAQGNVKQALQQLEILLGEQDPIGLLALIVREFRLLLLTRELIEAGERDAQVIGERLRVQDFIAQRLIERVRRYTLAELEAIYQRLFETDLAIKSGNLEPRLAMEQLVVGLARLQGVRS</sequence>
<reference evidence="11 12" key="1">
    <citation type="submission" date="2023-07" db="EMBL/GenBank/DDBJ databases">
        <title>Novel species of Thermanaerothrix with wide hydrolytic capabilities.</title>
        <authorList>
            <person name="Zayulina K.S."/>
            <person name="Podosokorskaya O.A."/>
            <person name="Elcheninov A.G."/>
        </authorList>
    </citation>
    <scope>NUCLEOTIDE SEQUENCE [LARGE SCALE GENOMIC DNA]</scope>
    <source>
        <strain evidence="11 12">4228-RoL</strain>
    </source>
</reference>
<dbReference type="InterPro" id="IPR008921">
    <property type="entry name" value="DNA_pol3_clamp-load_cplx_C"/>
</dbReference>
<dbReference type="Pfam" id="PF21694">
    <property type="entry name" value="DNA_pol3_delta_C"/>
    <property type="match status" value="1"/>
</dbReference>
<dbReference type="PANTHER" id="PTHR34388">
    <property type="entry name" value="DNA POLYMERASE III SUBUNIT DELTA"/>
    <property type="match status" value="1"/>
</dbReference>
<evidence type="ECO:0000256" key="7">
    <source>
        <dbReference type="ARBA" id="ARBA00034754"/>
    </source>
</evidence>
<comment type="caution">
    <text evidence="11">The sequence shown here is derived from an EMBL/GenBank/DDBJ whole genome shotgun (WGS) entry which is preliminary data.</text>
</comment>
<dbReference type="NCBIfam" id="TIGR01128">
    <property type="entry name" value="holA"/>
    <property type="match status" value="1"/>
</dbReference>
<evidence type="ECO:0000256" key="5">
    <source>
        <dbReference type="ARBA" id="ARBA00022705"/>
    </source>
</evidence>
<dbReference type="Gene3D" id="1.10.8.60">
    <property type="match status" value="1"/>
</dbReference>